<dbReference type="Gene3D" id="1.20.120.570">
    <property type="entry name" value="YkyA-like"/>
    <property type="match status" value="1"/>
</dbReference>
<comment type="caution">
    <text evidence="3">The sequence shown here is derived from an EMBL/GenBank/DDBJ whole genome shotgun (WGS) entry which is preliminary data.</text>
</comment>
<sequence>MFLSWMEVLKNGTVIRHIPFKSGVNLVLDKADSKTGGNSIGKSTLGRVLDYMFLAKPDDIYLDSEFKKPNPFVYALLEQNEITIKLCFVSEAKKEMVFIRNLPVGEKERTFAINDESVSASDYTEVLSKKIFGNHSSKPSIRNIAPKFVRNSHDKMQNTLSFLDVRTADAVYNYVFPFLFGFTKMELISDKASLDKTVKKLSKRLAAYRTPHKEGALQRMLKPIEKEIQELQLKLTSLNVVGESEKSVKALIALQSKISNLSIEVSKRNLIKDAQEGSISELQSQMATYDLKEIENIYKFALASLPKVHRQFEDVMRFHNTLIEKKVTFISESVNTIANEINALEKEIRKLEKDESAILERIKQPDVMSTLSAIQKQISLLSERKGEIEGSLKAINEAKETIATSNKKLDEIKRALLLNQAELDKNIEIFNLYFSEYSKILYGENYVFSLDFNSDTGHCMYSIDSISPNPEGGKKKGEISAYDLAYIKFAESAKLNRPRFVLHDSIEDVDHIQIRRIFDIANGIRGQYIVSMLRDKLLQIPEEIITECTIFELSDDEKFFLV</sequence>
<evidence type="ECO:0000313" key="4">
    <source>
        <dbReference type="Proteomes" id="UP000233256"/>
    </source>
</evidence>
<proteinExistence type="predicted"/>
<evidence type="ECO:0000259" key="2">
    <source>
        <dbReference type="Pfam" id="PF10088"/>
    </source>
</evidence>
<dbReference type="InterPro" id="IPR018760">
    <property type="entry name" value="DUF2326"/>
</dbReference>
<dbReference type="Proteomes" id="UP000233256">
    <property type="component" value="Unassembled WGS sequence"/>
</dbReference>
<dbReference type="InterPro" id="IPR036785">
    <property type="entry name" value="YkyA-like_sf"/>
</dbReference>
<dbReference type="EMBL" id="PGXC01000031">
    <property type="protein sequence ID" value="PKK88879.1"/>
    <property type="molecule type" value="Genomic_DNA"/>
</dbReference>
<protein>
    <recommendedName>
        <fullName evidence="2">DUF2326 domain-containing protein</fullName>
    </recommendedName>
</protein>
<feature type="coiled-coil region" evidence="1">
    <location>
        <begin position="334"/>
        <end position="361"/>
    </location>
</feature>
<dbReference type="Pfam" id="PF10088">
    <property type="entry name" value="DUF2326"/>
    <property type="match status" value="1"/>
</dbReference>
<evidence type="ECO:0000256" key="1">
    <source>
        <dbReference type="SAM" id="Coils"/>
    </source>
</evidence>
<organism evidence="3 4">
    <name type="scientific">Candidatus Wallbacteria bacterium HGW-Wallbacteria-1</name>
    <dbReference type="NCBI Taxonomy" id="2013854"/>
    <lineage>
        <taxon>Bacteria</taxon>
        <taxon>Candidatus Walliibacteriota</taxon>
    </lineage>
</organism>
<dbReference type="SUPFAM" id="SSF140423">
    <property type="entry name" value="MW0975(SA0943)-like"/>
    <property type="match status" value="1"/>
</dbReference>
<keyword evidence="1" id="KW-0175">Coiled coil</keyword>
<feature type="domain" description="DUF2326" evidence="2">
    <location>
        <begin position="439"/>
        <end position="560"/>
    </location>
</feature>
<evidence type="ECO:0000313" key="3">
    <source>
        <dbReference type="EMBL" id="PKK88879.1"/>
    </source>
</evidence>
<accession>A0A2N1PKM5</accession>
<reference evidence="3 4" key="1">
    <citation type="journal article" date="2017" name="ISME J.">
        <title>Potential for microbial H2 and metal transformations associated with novel bacteria and archaea in deep terrestrial subsurface sediments.</title>
        <authorList>
            <person name="Hernsdorf A.W."/>
            <person name="Amano Y."/>
            <person name="Miyakawa K."/>
            <person name="Ise K."/>
            <person name="Suzuki Y."/>
            <person name="Anantharaman K."/>
            <person name="Probst A."/>
            <person name="Burstein D."/>
            <person name="Thomas B.C."/>
            <person name="Banfield J.F."/>
        </authorList>
    </citation>
    <scope>NUCLEOTIDE SEQUENCE [LARGE SCALE GENOMIC DNA]</scope>
    <source>
        <strain evidence="3">HGW-Wallbacteria-1</strain>
    </source>
</reference>
<name>A0A2N1PKM5_9BACT</name>
<gene>
    <name evidence="3" type="ORF">CVV64_16680</name>
</gene>
<dbReference type="AlphaFoldDB" id="A0A2N1PKM5"/>